<organism evidence="2 3">
    <name type="scientific">Streptomyces doudnae</name>
    <dbReference type="NCBI Taxonomy" id="3075536"/>
    <lineage>
        <taxon>Bacteria</taxon>
        <taxon>Bacillati</taxon>
        <taxon>Actinomycetota</taxon>
        <taxon>Actinomycetes</taxon>
        <taxon>Kitasatosporales</taxon>
        <taxon>Streptomycetaceae</taxon>
        <taxon>Streptomyces</taxon>
    </lineage>
</organism>
<dbReference type="InterPro" id="IPR012337">
    <property type="entry name" value="RNaseH-like_sf"/>
</dbReference>
<evidence type="ECO:0000313" key="2">
    <source>
        <dbReference type="EMBL" id="MDT0435667.1"/>
    </source>
</evidence>
<reference evidence="3" key="1">
    <citation type="submission" date="2023-07" db="EMBL/GenBank/DDBJ databases">
        <title>30 novel species of actinomycetes from the DSMZ collection.</title>
        <authorList>
            <person name="Nouioui I."/>
        </authorList>
    </citation>
    <scope>NUCLEOTIDE SEQUENCE [LARGE SCALE GENOMIC DNA]</scope>
    <source>
        <strain evidence="3">DSM 41981</strain>
    </source>
</reference>
<dbReference type="EMBL" id="JAVRES010000004">
    <property type="protein sequence ID" value="MDT0435667.1"/>
    <property type="molecule type" value="Genomic_DNA"/>
</dbReference>
<accession>A0ABD5EQK2</accession>
<name>A0ABD5EQK2_9ACTN</name>
<evidence type="ECO:0008006" key="4">
    <source>
        <dbReference type="Google" id="ProtNLM"/>
    </source>
</evidence>
<gene>
    <name evidence="2" type="ORF">RM877_13325</name>
</gene>
<dbReference type="SUPFAM" id="SSF53098">
    <property type="entry name" value="Ribonuclease H-like"/>
    <property type="match status" value="1"/>
</dbReference>
<dbReference type="RefSeq" id="WP_093824437.1">
    <property type="nucleotide sequence ID" value="NZ_JAVRES010000004.1"/>
</dbReference>
<sequence>MMPLAFVDCETTHLDAEIGVAWEVAVILREFEGGHHTDTEYVWQIRPSLATADREALQIGRYLERFAVPPHAEAAYTGDGSEALVAMTRAEVVTAITSLLSGTVVIGSNPGFDDRHLRRLLGPGRAQWHYRPYDIVQLAAARTGLEAAGPLPWSSRTLSRTLGVEPPADDVAHTALGDARWVRDLYDAARTQVVRPHAELRDLVAGTLYAHWNRGRTWADAHPHDRVAYGADADAAIRALAAAAERPYAVAVRADIYREILDRLHLYADTREAQVGGIDAVLSCVSAWTEQAGRIITDAVSRAAGVRQAGFALTPDTQPEVEIPDLCRTVVDDEPVSVSGLPGQDPDLVQEIVRAARRRYEARSCECGGTVTHPECPVHALGVSAADACRTITVDVGLAAAALLALLPTYKAAMLHEAANAVAQHTGDPAAMLHSLAAEAEQPEPRTPDAFARRELYATAVSRWDRDPEQHLYVQCADAVLKVADAEQARLRRERDLAVDLVDEVRVLVASPEEARAVVGRLQRLLARPADPARLGPELLDHNGPGITDESGSVE</sequence>
<dbReference type="Proteomes" id="UP001183535">
    <property type="component" value="Unassembled WGS sequence"/>
</dbReference>
<keyword evidence="3" id="KW-1185">Reference proteome</keyword>
<proteinExistence type="predicted"/>
<feature type="region of interest" description="Disordered" evidence="1">
    <location>
        <begin position="533"/>
        <end position="555"/>
    </location>
</feature>
<protein>
    <recommendedName>
        <fullName evidence="4">Exonuclease domain-containing protein</fullName>
    </recommendedName>
</protein>
<evidence type="ECO:0000256" key="1">
    <source>
        <dbReference type="SAM" id="MobiDB-lite"/>
    </source>
</evidence>
<comment type="caution">
    <text evidence="2">The sequence shown here is derived from an EMBL/GenBank/DDBJ whole genome shotgun (WGS) entry which is preliminary data.</text>
</comment>
<evidence type="ECO:0000313" key="3">
    <source>
        <dbReference type="Proteomes" id="UP001183535"/>
    </source>
</evidence>
<dbReference type="Gene3D" id="3.30.420.10">
    <property type="entry name" value="Ribonuclease H-like superfamily/Ribonuclease H"/>
    <property type="match status" value="1"/>
</dbReference>
<dbReference type="InterPro" id="IPR036397">
    <property type="entry name" value="RNaseH_sf"/>
</dbReference>
<dbReference type="AlphaFoldDB" id="A0ABD5EQK2"/>